<keyword evidence="1 2" id="KW-0456">Lyase</keyword>
<dbReference type="Gene3D" id="3.20.20.140">
    <property type="entry name" value="Metal-dependent hydrolases"/>
    <property type="match status" value="1"/>
</dbReference>
<dbReference type="PANTHER" id="PTHR21240:SF19">
    <property type="entry name" value="CATALYTIC_ HYDROLASE"/>
    <property type="match status" value="1"/>
</dbReference>
<dbReference type="InterPro" id="IPR032466">
    <property type="entry name" value="Metal_Hydrolase"/>
</dbReference>
<protein>
    <submittedName>
        <fullName evidence="4">Amidohydrolase 2</fullName>
    </submittedName>
</protein>
<dbReference type="KEGG" id="fcy:FRACYDRAFT_178152"/>
<dbReference type="InterPro" id="IPR006680">
    <property type="entry name" value="Amidohydro-rel"/>
</dbReference>
<evidence type="ECO:0000313" key="5">
    <source>
        <dbReference type="Proteomes" id="UP000095751"/>
    </source>
</evidence>
<dbReference type="OrthoDB" id="2135488at2759"/>
<dbReference type="Proteomes" id="UP000095751">
    <property type="component" value="Unassembled WGS sequence"/>
</dbReference>
<evidence type="ECO:0000313" key="4">
    <source>
        <dbReference type="EMBL" id="OEU23350.1"/>
    </source>
</evidence>
<dbReference type="Pfam" id="PF04909">
    <property type="entry name" value="Amidohydro_2"/>
    <property type="match status" value="1"/>
</dbReference>
<name>A0A1E7FYX3_9STRA</name>
<accession>A0A1E7FYX3</accession>
<dbReference type="PANTHER" id="PTHR21240">
    <property type="entry name" value="2-AMINO-3-CARBOXYLMUCONATE-6-SEMIALDEHYDE DECARBOXYLASE"/>
    <property type="match status" value="1"/>
</dbReference>
<feature type="domain" description="Amidohydrolase-related" evidence="3">
    <location>
        <begin position="23"/>
        <end position="321"/>
    </location>
</feature>
<keyword evidence="2" id="KW-0210">Decarboxylase</keyword>
<organism evidence="4 5">
    <name type="scientific">Fragilariopsis cylindrus CCMP1102</name>
    <dbReference type="NCBI Taxonomy" id="635003"/>
    <lineage>
        <taxon>Eukaryota</taxon>
        <taxon>Sar</taxon>
        <taxon>Stramenopiles</taxon>
        <taxon>Ochrophyta</taxon>
        <taxon>Bacillariophyta</taxon>
        <taxon>Bacillariophyceae</taxon>
        <taxon>Bacillariophycidae</taxon>
        <taxon>Bacillariales</taxon>
        <taxon>Bacillariaceae</taxon>
        <taxon>Fragilariopsis</taxon>
    </lineage>
</organism>
<dbReference type="AlphaFoldDB" id="A0A1E7FYX3"/>
<evidence type="ECO:0000256" key="1">
    <source>
        <dbReference type="ARBA" id="ARBA00023239"/>
    </source>
</evidence>
<dbReference type="GO" id="GO:0016831">
    <property type="term" value="F:carboxy-lyase activity"/>
    <property type="evidence" value="ECO:0007669"/>
    <property type="project" value="UniProtKB-KW"/>
</dbReference>
<dbReference type="SUPFAM" id="SSF51556">
    <property type="entry name" value="Metallo-dependent hydrolases"/>
    <property type="match status" value="1"/>
</dbReference>
<dbReference type="GO" id="GO:0016787">
    <property type="term" value="F:hydrolase activity"/>
    <property type="evidence" value="ECO:0007669"/>
    <property type="project" value="UniProtKB-KW"/>
</dbReference>
<reference evidence="4 5" key="1">
    <citation type="submission" date="2016-09" db="EMBL/GenBank/DDBJ databases">
        <title>Extensive genetic diversity and differential bi-allelic expression allows diatom success in the polar Southern Ocean.</title>
        <authorList>
            <consortium name="DOE Joint Genome Institute"/>
            <person name="Mock T."/>
            <person name="Otillar R.P."/>
            <person name="Strauss J."/>
            <person name="Dupont C."/>
            <person name="Frickenhaus S."/>
            <person name="Maumus F."/>
            <person name="Mcmullan M."/>
            <person name="Sanges R."/>
            <person name="Schmutz J."/>
            <person name="Toseland A."/>
            <person name="Valas R."/>
            <person name="Veluchamy A."/>
            <person name="Ward B.J."/>
            <person name="Allen A."/>
            <person name="Barry K."/>
            <person name="Falciatore A."/>
            <person name="Ferrante M."/>
            <person name="Fortunato A.E."/>
            <person name="Gloeckner G."/>
            <person name="Gruber A."/>
            <person name="Hipkin R."/>
            <person name="Janech M."/>
            <person name="Kroth P."/>
            <person name="Leese F."/>
            <person name="Lindquist E."/>
            <person name="Lyon B.R."/>
            <person name="Martin J."/>
            <person name="Mayer C."/>
            <person name="Parker M."/>
            <person name="Quesneville H."/>
            <person name="Raymond J."/>
            <person name="Uhlig C."/>
            <person name="Valentin K.U."/>
            <person name="Worden A.Z."/>
            <person name="Armbrust E.V."/>
            <person name="Bowler C."/>
            <person name="Green B."/>
            <person name="Moulton V."/>
            <person name="Van Oosterhout C."/>
            <person name="Grigoriev I."/>
        </authorList>
    </citation>
    <scope>NUCLEOTIDE SEQUENCE [LARGE SCALE GENOMIC DNA]</scope>
    <source>
        <strain evidence="4 5">CCMP1102</strain>
    </source>
</reference>
<gene>
    <name evidence="4" type="ORF">FRACYDRAFT_178152</name>
</gene>
<proteinExistence type="inferred from homology"/>
<keyword evidence="5" id="KW-1185">Reference proteome</keyword>
<dbReference type="EMBL" id="KV784353">
    <property type="protein sequence ID" value="OEU23350.1"/>
    <property type="molecule type" value="Genomic_DNA"/>
</dbReference>
<keyword evidence="4" id="KW-0378">Hydrolase</keyword>
<evidence type="ECO:0000259" key="3">
    <source>
        <dbReference type="Pfam" id="PF04909"/>
    </source>
</evidence>
<sequence length="327" mass="36948">MSTKATPSSPSQRSAGSSTFKIIDSHLHVWANEIESKQYKYEDGQTPPESLKNNANVLSLLTKMKESNVDGALIVQPINHKYDHSYVLEEAMKKYPTIFKGMLLHDPLLPVNDAIIRLEELALQGFVGVRYNPYLWPLVEEENNKAGTTTVYKRCGELNMPVGIMCFKGLDLHIDDIRSLLESSSKTMMILDHFSFTSLSSTSNDDGSSSDNDDNNDKVFQQLLQLGKDYPDQLIIKISALFRLGDRDGYPYTRLQKERFEPLLEVFGSDRLMFGSDFPFVLEQQESYSGTIDLISNVWLQDYPETVKTSIMGGTAERLFGKWGDEG</sequence>
<comment type="similarity">
    <text evidence="2">Belongs to the metallo-dependent hydrolases superfamily.</text>
</comment>
<evidence type="ECO:0000256" key="2">
    <source>
        <dbReference type="RuleBase" id="RU366045"/>
    </source>
</evidence>
<dbReference type="InterPro" id="IPR032465">
    <property type="entry name" value="ACMSD"/>
</dbReference>
<dbReference type="InParanoid" id="A0A1E7FYX3"/>